<sequence length="193" mass="21171">MPESGSISIRPRASFTLVGQEAPSGPRTLISAVLDAHKEMRALEDEAQTATDPNRIAEIHTRLADIDAHSAPARAAAILSGLGFDQAAQERPLDSYSGGWRMRVALAAALFTRPDLLLLDEPTNYLDLEGVIWLENFLRTYPYTVVVVSMIGLCSIGQSPRSSIWKAASWWLMPVAMMISSRPGFCAMSNWPR</sequence>
<evidence type="ECO:0000313" key="4">
    <source>
        <dbReference type="Proteomes" id="UP000324996"/>
    </source>
</evidence>
<dbReference type="Pfam" id="PF00005">
    <property type="entry name" value="ABC_tran"/>
    <property type="match status" value="1"/>
</dbReference>
<organism evidence="3 4">
    <name type="scientific">Iodidimonas nitroreducens</name>
    <dbReference type="NCBI Taxonomy" id="1236968"/>
    <lineage>
        <taxon>Bacteria</taxon>
        <taxon>Pseudomonadati</taxon>
        <taxon>Pseudomonadota</taxon>
        <taxon>Alphaproteobacteria</taxon>
        <taxon>Iodidimonadales</taxon>
        <taxon>Iodidimonadaceae</taxon>
        <taxon>Iodidimonas</taxon>
    </lineage>
</organism>
<dbReference type="PANTHER" id="PTHR19211:SF14">
    <property type="entry name" value="ATP-BINDING CASSETTE SUB-FAMILY F MEMBER 1"/>
    <property type="match status" value="1"/>
</dbReference>
<feature type="domain" description="ABC transporter" evidence="2">
    <location>
        <begin position="45"/>
        <end position="124"/>
    </location>
</feature>
<dbReference type="InterPro" id="IPR050611">
    <property type="entry name" value="ABCF"/>
</dbReference>
<dbReference type="Gene3D" id="3.40.50.300">
    <property type="entry name" value="P-loop containing nucleotide triphosphate hydrolases"/>
    <property type="match status" value="1"/>
</dbReference>
<evidence type="ECO:0000313" key="3">
    <source>
        <dbReference type="EMBL" id="GER03018.1"/>
    </source>
</evidence>
<dbReference type="AlphaFoldDB" id="A0A5A7N4F5"/>
<dbReference type="GO" id="GO:0005524">
    <property type="term" value="F:ATP binding"/>
    <property type="evidence" value="ECO:0007669"/>
    <property type="project" value="InterPro"/>
</dbReference>
<keyword evidence="4" id="KW-1185">Reference proteome</keyword>
<evidence type="ECO:0000259" key="2">
    <source>
        <dbReference type="Pfam" id="PF00005"/>
    </source>
</evidence>
<dbReference type="EMBL" id="BKCN01000002">
    <property type="protein sequence ID" value="GER03018.1"/>
    <property type="molecule type" value="Genomic_DNA"/>
</dbReference>
<keyword evidence="1" id="KW-0677">Repeat</keyword>
<dbReference type="PANTHER" id="PTHR19211">
    <property type="entry name" value="ATP-BINDING TRANSPORT PROTEIN-RELATED"/>
    <property type="match status" value="1"/>
</dbReference>
<dbReference type="GO" id="GO:0016887">
    <property type="term" value="F:ATP hydrolysis activity"/>
    <property type="evidence" value="ECO:0007669"/>
    <property type="project" value="InterPro"/>
</dbReference>
<dbReference type="SUPFAM" id="SSF52540">
    <property type="entry name" value="P-loop containing nucleoside triphosphate hydrolases"/>
    <property type="match status" value="1"/>
</dbReference>
<dbReference type="Proteomes" id="UP000324996">
    <property type="component" value="Unassembled WGS sequence"/>
</dbReference>
<name>A0A5A7N4F5_9PROT</name>
<comment type="caution">
    <text evidence="3">The sequence shown here is derived from an EMBL/GenBank/DDBJ whole genome shotgun (WGS) entry which is preliminary data.</text>
</comment>
<evidence type="ECO:0000256" key="1">
    <source>
        <dbReference type="ARBA" id="ARBA00022737"/>
    </source>
</evidence>
<protein>
    <recommendedName>
        <fullName evidence="2">ABC transporter domain-containing protein</fullName>
    </recommendedName>
</protein>
<gene>
    <name evidence="3" type="ORF">JCM17846_07000</name>
</gene>
<proteinExistence type="predicted"/>
<reference evidence="3 4" key="1">
    <citation type="submission" date="2019-09" db="EMBL/GenBank/DDBJ databases">
        <title>NBRP : Genome information of microbial organism related human and environment.</title>
        <authorList>
            <person name="Hattori M."/>
            <person name="Oshima K."/>
            <person name="Inaba H."/>
            <person name="Suda W."/>
            <person name="Sakamoto M."/>
            <person name="Iino T."/>
            <person name="Kitahara M."/>
            <person name="Oshida Y."/>
            <person name="Iida T."/>
            <person name="Kudo T."/>
            <person name="Itoh T."/>
            <person name="Ohkuma M."/>
        </authorList>
    </citation>
    <scope>NUCLEOTIDE SEQUENCE [LARGE SCALE GENOMIC DNA]</scope>
    <source>
        <strain evidence="3 4">Q-1</strain>
    </source>
</reference>
<dbReference type="InterPro" id="IPR003439">
    <property type="entry name" value="ABC_transporter-like_ATP-bd"/>
</dbReference>
<dbReference type="InterPro" id="IPR027417">
    <property type="entry name" value="P-loop_NTPase"/>
</dbReference>
<accession>A0A5A7N4F5</accession>